<organism evidence="1 2">
    <name type="scientific">Flavobacterium qiangtangense</name>
    <dbReference type="NCBI Taxonomy" id="1442595"/>
    <lineage>
        <taxon>Bacteria</taxon>
        <taxon>Pseudomonadati</taxon>
        <taxon>Bacteroidota</taxon>
        <taxon>Flavobacteriia</taxon>
        <taxon>Flavobacteriales</taxon>
        <taxon>Flavobacteriaceae</taxon>
        <taxon>Flavobacterium</taxon>
    </lineage>
</organism>
<name>A0ABW1PR16_9FLAO</name>
<protein>
    <submittedName>
        <fullName evidence="1">T9SS type B sorting domain-containing protein</fullName>
    </submittedName>
</protein>
<sequence length="1425" mass="151392">SPDAVTPTALEVCDDNNDGFAAFNLSLKTGEITGGDTTLVVTYHETLVNAQNGVAAIGPNYTNLNQWTQTVYASVTNQGAPDCATIVELVLVVNTRPVANAIADYELCDYDSPGDGIEEFLLNTKTAEATAGQPDLTASYHATLSDAQNGTAAIDPDVPHANNPAFLQTIYVRIENDITGCSTTTTFDLIVNPLPQPVAPTPLTACSDGVNNTQAVFDLTVKNNEILGGQAGFTITYYNTLADAQAETGAIDPPNAYTGQLGEIIYVRMENADTGCFSTTTLTLNVIEGPIANDPQPLEYCDPNNDGFGNFDLSLAIPQIIGGAANVTVTFHETPEDAAFGTNAVGPLYSNINQWTQIIYVRVESNLAPCYDTVELQLIVNPTPVATTPDPIEVCDENADGIGTFNLTIREDQILGGLDPALHTITYHVTEANAVAGENPITSVLAFNNTVINTQTIWVRVTVDATGCSDVVPLVLVVNPLPAVPFPAPAYELCDVNNTGDEFEEFDLAGYAQNITQVPGMAVSYYLTEAEAIAGTPALASPYVNAVAGVQTIFVRVENADTGCFAITLLDLRVEPLPAPVVPEPVAECDADGNGFAEFDLDELIEDILDGAPDTEITFHETYDNADMDVFPLASPYENINAFAQTIYIRAENTETGCYAVVAMQLEVKASPVMPELDPVQVCDNNQDGLHAVDLTQQTPIILAAQTGGSTYTVFYYASQAAAEAGTGAIVTPQAYAGTNGQTIWVRVNDTATGCFTIGSFVLQIDTPLAVLPAYQLSVCDNVTPFQDNQAVFDLTSMDAVITGNNPGYTVQYHLNLADAQAGVAVASPEAFYNNTIPGVNNPYTLFVTVTNDATGCVSFTTLTIRVLPLPTPNTDPQDLVACDNVDSPNGTELFDLTVNEAYLADGDPNLSFEYYDADGSQILTPEAYEGAGIVYIHVMNSQIDSDGENCYVVVEQLLIVNPLPVVNAGVVNAVCQQNNDGFATFTLSGSNADVLGAGQDIAGFAFSYHLTLAEAQAGTGALPDQYDNGTPFQQEIYVRVVNTATGCVNTEMVTLVADNGSTAGQPADITECDTDGTNDGFMQFDLTEMDATVIGTQGPEYTLHYYDDLDAMNADIAEGPTTDYSGAIASPASYTNTTPFSQTIYALVLNTDSVTGCPAFVEVLITVNPLPEPVISDDSNGIICVDFETDVAAPVTLSTNYGTDPAYSYEWTLGATVVGTDPTYTITSIAGDTATYGVTVTNIATGCVSDPMATITITRSGPAVITDVQVTNAFTESQTITVIAEGYGEYEYSLDGGPWQSSNVFYDVPLGVSQSGEHDIAVRDILGGCGPDTAGTAFLIGYPKYFTPNGDGIHDTWNIVGLYDQPNAKIYIFDRYGKLIKQLSPSIDSQGWDGTMNGSPLPSTDYWFRVEFSEQGVAKEFKAH</sequence>
<dbReference type="RefSeq" id="WP_379793093.1">
    <property type="nucleotide sequence ID" value="NZ_JBHSQB010000017.1"/>
</dbReference>
<comment type="caution">
    <text evidence="1">The sequence shown here is derived from an EMBL/GenBank/DDBJ whole genome shotgun (WGS) entry which is preliminary data.</text>
</comment>
<feature type="non-terminal residue" evidence="1">
    <location>
        <position position="1425"/>
    </location>
</feature>
<dbReference type="Pfam" id="PF13585">
    <property type="entry name" value="CHU_C"/>
    <property type="match status" value="1"/>
</dbReference>
<keyword evidence="2" id="KW-1185">Reference proteome</keyword>
<evidence type="ECO:0000313" key="1">
    <source>
        <dbReference type="EMBL" id="MFC6098098.1"/>
    </source>
</evidence>
<dbReference type="EMBL" id="JBHSQB010000017">
    <property type="protein sequence ID" value="MFC6098098.1"/>
    <property type="molecule type" value="Genomic_DNA"/>
</dbReference>
<dbReference type="Proteomes" id="UP001596287">
    <property type="component" value="Unassembled WGS sequence"/>
</dbReference>
<proteinExistence type="predicted"/>
<accession>A0ABW1PR16</accession>
<reference evidence="2" key="1">
    <citation type="journal article" date="2019" name="Int. J. Syst. Evol. Microbiol.">
        <title>The Global Catalogue of Microorganisms (GCM) 10K type strain sequencing project: providing services to taxonomists for standard genome sequencing and annotation.</title>
        <authorList>
            <consortium name="The Broad Institute Genomics Platform"/>
            <consortium name="The Broad Institute Genome Sequencing Center for Infectious Disease"/>
            <person name="Wu L."/>
            <person name="Ma J."/>
        </authorList>
    </citation>
    <scope>NUCLEOTIDE SEQUENCE [LARGE SCALE GENOMIC DNA]</scope>
    <source>
        <strain evidence="2">CCUG 49679</strain>
    </source>
</reference>
<evidence type="ECO:0000313" key="2">
    <source>
        <dbReference type="Proteomes" id="UP001596287"/>
    </source>
</evidence>
<dbReference type="InterPro" id="IPR026341">
    <property type="entry name" value="T9SS_type_B"/>
</dbReference>
<dbReference type="NCBIfam" id="TIGR04131">
    <property type="entry name" value="Bac_Flav_CTERM"/>
    <property type="match status" value="1"/>
</dbReference>
<gene>
    <name evidence="1" type="ORF">ACFPVY_15710</name>
</gene>
<feature type="non-terminal residue" evidence="1">
    <location>
        <position position="1"/>
    </location>
</feature>